<evidence type="ECO:0000313" key="3">
    <source>
        <dbReference type="Proteomes" id="UP001077662"/>
    </source>
</evidence>
<dbReference type="GO" id="GO:0009253">
    <property type="term" value="P:peptidoglycan catabolic process"/>
    <property type="evidence" value="ECO:0007669"/>
    <property type="project" value="InterPro"/>
</dbReference>
<protein>
    <submittedName>
        <fullName evidence="2">Peptidoglycan recognition family protein</fullName>
    </submittedName>
</protein>
<organism evidence="2 3">
    <name type="scientific">Brevibacillus laterosporus</name>
    <name type="common">Bacillus laterosporus</name>
    <dbReference type="NCBI Taxonomy" id="1465"/>
    <lineage>
        <taxon>Bacteria</taxon>
        <taxon>Bacillati</taxon>
        <taxon>Bacillota</taxon>
        <taxon>Bacilli</taxon>
        <taxon>Bacillales</taxon>
        <taxon>Paenibacillaceae</taxon>
        <taxon>Brevibacillus</taxon>
    </lineage>
</organism>
<dbReference type="CDD" id="cd06583">
    <property type="entry name" value="PGRP"/>
    <property type="match status" value="1"/>
</dbReference>
<gene>
    <name evidence="2" type="ORF">O0554_24405</name>
</gene>
<evidence type="ECO:0000313" key="2">
    <source>
        <dbReference type="EMBL" id="MCZ0809999.1"/>
    </source>
</evidence>
<evidence type="ECO:0000259" key="1">
    <source>
        <dbReference type="Pfam" id="PF01510"/>
    </source>
</evidence>
<dbReference type="Pfam" id="PF01510">
    <property type="entry name" value="Amidase_2"/>
    <property type="match status" value="1"/>
</dbReference>
<dbReference type="AlphaFoldDB" id="A0AAP3GE60"/>
<dbReference type="SUPFAM" id="SSF55846">
    <property type="entry name" value="N-acetylmuramoyl-L-alanine amidase-like"/>
    <property type="match status" value="1"/>
</dbReference>
<dbReference type="InterPro" id="IPR002502">
    <property type="entry name" value="Amidase_domain"/>
</dbReference>
<reference evidence="2" key="1">
    <citation type="submission" date="2022-09" db="EMBL/GenBank/DDBJ databases">
        <title>Genome analysis and characterization of larvicidal activity of Brevibacillus strains.</title>
        <authorList>
            <person name="Patrusheva E.V."/>
            <person name="Izotova A.O."/>
            <person name="Toshchakov S.V."/>
            <person name="Sineoky S.P."/>
        </authorList>
    </citation>
    <scope>NUCLEOTIDE SEQUENCE</scope>
    <source>
        <strain evidence="2">VKPM_B-13247</strain>
    </source>
</reference>
<dbReference type="RefSeq" id="WP_258434836.1">
    <property type="nucleotide sequence ID" value="NZ_JANSGW010000051.1"/>
</dbReference>
<proteinExistence type="predicted"/>
<feature type="domain" description="N-acetylmuramoyl-L-alanine amidase" evidence="1">
    <location>
        <begin position="26"/>
        <end position="113"/>
    </location>
</feature>
<dbReference type="GO" id="GO:0008745">
    <property type="term" value="F:N-acetylmuramoyl-L-alanine amidase activity"/>
    <property type="evidence" value="ECO:0007669"/>
    <property type="project" value="InterPro"/>
</dbReference>
<comment type="caution">
    <text evidence="2">The sequence shown here is derived from an EMBL/GenBank/DDBJ whole genome shotgun (WGS) entry which is preliminary data.</text>
</comment>
<sequence length="127" mass="14624">MFVMKYPIQTKYVTPRTKRRTGIPMKRIGFIVAHETVNPGSTTLANIRYYQNTCDSMSASAHTFIDGTGVWECIPATTGKQEKAWHVLYEIPRNNQWFNGDANDIAFGVELCYGEYRKNGVIRHKRF</sequence>
<dbReference type="Gene3D" id="3.40.80.10">
    <property type="entry name" value="Peptidoglycan recognition protein-like"/>
    <property type="match status" value="1"/>
</dbReference>
<dbReference type="EMBL" id="JAPTNE010000051">
    <property type="protein sequence ID" value="MCZ0809999.1"/>
    <property type="molecule type" value="Genomic_DNA"/>
</dbReference>
<dbReference type="InterPro" id="IPR036505">
    <property type="entry name" value="Amidase/PGRP_sf"/>
</dbReference>
<accession>A0AAP3GE60</accession>
<dbReference type="Proteomes" id="UP001077662">
    <property type="component" value="Unassembled WGS sequence"/>
</dbReference>
<name>A0AAP3GE60_BRELA</name>